<keyword evidence="4" id="KW-1185">Reference proteome</keyword>
<dbReference type="GO" id="GO:0016887">
    <property type="term" value="F:ATP hydrolysis activity"/>
    <property type="evidence" value="ECO:0007669"/>
    <property type="project" value="TreeGrafter"/>
</dbReference>
<dbReference type="GO" id="GO:0000785">
    <property type="term" value="C:chromatin"/>
    <property type="evidence" value="ECO:0007669"/>
    <property type="project" value="TreeGrafter"/>
</dbReference>
<dbReference type="AlphaFoldDB" id="A0AAD1ZP04"/>
<sequence length="104" mass="11939">MLRRLKKDTVKNIPPMTEILVPVELLSIQVEYYHTLLTKNYQILRYVGKGELVKSMLNVVAQLRNVCNHPYLIPGTEPDSGSVEFFHEMQIKGFSKTHSAAFYA</sequence>
<dbReference type="GO" id="GO:0003677">
    <property type="term" value="F:DNA binding"/>
    <property type="evidence" value="ECO:0007669"/>
    <property type="project" value="TreeGrafter"/>
</dbReference>
<dbReference type="PANTHER" id="PTHR45623:SF28">
    <property type="entry name" value="PROTEIN CHROMATIN REMODELING 4"/>
    <property type="match status" value="1"/>
</dbReference>
<accession>A0AAD1ZP04</accession>
<dbReference type="GO" id="GO:0005524">
    <property type="term" value="F:ATP binding"/>
    <property type="evidence" value="ECO:0007669"/>
    <property type="project" value="InterPro"/>
</dbReference>
<dbReference type="InterPro" id="IPR000330">
    <property type="entry name" value="SNF2_N"/>
</dbReference>
<gene>
    <name evidence="3" type="ORF">FPE_LOCUS20801</name>
</gene>
<dbReference type="Gene3D" id="3.40.50.300">
    <property type="entry name" value="P-loop containing nucleotide triphosphate hydrolases"/>
    <property type="match status" value="1"/>
</dbReference>
<evidence type="ECO:0000313" key="3">
    <source>
        <dbReference type="EMBL" id="CAI9773371.1"/>
    </source>
</evidence>
<protein>
    <recommendedName>
        <fullName evidence="2">SNF2 N-terminal domain-containing protein</fullName>
    </recommendedName>
</protein>
<keyword evidence="1" id="KW-0539">Nucleus</keyword>
<dbReference type="Pfam" id="PF00176">
    <property type="entry name" value="SNF2-rel_dom"/>
    <property type="match status" value="1"/>
</dbReference>
<organism evidence="3 4">
    <name type="scientific">Fraxinus pennsylvanica</name>
    <dbReference type="NCBI Taxonomy" id="56036"/>
    <lineage>
        <taxon>Eukaryota</taxon>
        <taxon>Viridiplantae</taxon>
        <taxon>Streptophyta</taxon>
        <taxon>Embryophyta</taxon>
        <taxon>Tracheophyta</taxon>
        <taxon>Spermatophyta</taxon>
        <taxon>Magnoliopsida</taxon>
        <taxon>eudicotyledons</taxon>
        <taxon>Gunneridae</taxon>
        <taxon>Pentapetalae</taxon>
        <taxon>asterids</taxon>
        <taxon>lamiids</taxon>
        <taxon>Lamiales</taxon>
        <taxon>Oleaceae</taxon>
        <taxon>Oleeae</taxon>
        <taxon>Fraxinus</taxon>
    </lineage>
</organism>
<evidence type="ECO:0000313" key="4">
    <source>
        <dbReference type="Proteomes" id="UP000834106"/>
    </source>
</evidence>
<proteinExistence type="predicted"/>
<dbReference type="GO" id="GO:0042393">
    <property type="term" value="F:histone binding"/>
    <property type="evidence" value="ECO:0007669"/>
    <property type="project" value="TreeGrafter"/>
</dbReference>
<dbReference type="GO" id="GO:0005634">
    <property type="term" value="C:nucleus"/>
    <property type="evidence" value="ECO:0007669"/>
    <property type="project" value="TreeGrafter"/>
</dbReference>
<evidence type="ECO:0000256" key="1">
    <source>
        <dbReference type="ARBA" id="ARBA00023242"/>
    </source>
</evidence>
<dbReference type="GO" id="GO:0003682">
    <property type="term" value="F:chromatin binding"/>
    <property type="evidence" value="ECO:0007669"/>
    <property type="project" value="TreeGrafter"/>
</dbReference>
<dbReference type="GO" id="GO:0140658">
    <property type="term" value="F:ATP-dependent chromatin remodeler activity"/>
    <property type="evidence" value="ECO:0007669"/>
    <property type="project" value="TreeGrafter"/>
</dbReference>
<dbReference type="PANTHER" id="PTHR45623">
    <property type="entry name" value="CHROMODOMAIN-HELICASE-DNA-BINDING PROTEIN 3-RELATED-RELATED"/>
    <property type="match status" value="1"/>
</dbReference>
<dbReference type="SUPFAM" id="SSF52540">
    <property type="entry name" value="P-loop containing nucleoside triphosphate hydrolases"/>
    <property type="match status" value="1"/>
</dbReference>
<reference evidence="3" key="1">
    <citation type="submission" date="2023-05" db="EMBL/GenBank/DDBJ databases">
        <authorList>
            <person name="Huff M."/>
        </authorList>
    </citation>
    <scope>NUCLEOTIDE SEQUENCE</scope>
</reference>
<dbReference type="Proteomes" id="UP000834106">
    <property type="component" value="Chromosome 12"/>
</dbReference>
<evidence type="ECO:0000259" key="2">
    <source>
        <dbReference type="Pfam" id="PF00176"/>
    </source>
</evidence>
<dbReference type="InterPro" id="IPR027417">
    <property type="entry name" value="P-loop_NTPase"/>
</dbReference>
<feature type="domain" description="SNF2 N-terminal" evidence="2">
    <location>
        <begin position="1"/>
        <end position="72"/>
    </location>
</feature>
<dbReference type="EMBL" id="OU503047">
    <property type="protein sequence ID" value="CAI9773371.1"/>
    <property type="molecule type" value="Genomic_DNA"/>
</dbReference>
<name>A0AAD1ZP04_9LAMI</name>